<dbReference type="RefSeq" id="WP_258192925.1">
    <property type="nucleotide sequence ID" value="NZ_QAOI01000005.1"/>
</dbReference>
<dbReference type="SUPFAM" id="SSF53335">
    <property type="entry name" value="S-adenosyl-L-methionine-dependent methyltransferases"/>
    <property type="match status" value="1"/>
</dbReference>
<dbReference type="EMBL" id="QAOI01000005">
    <property type="protein sequence ID" value="PTQ77902.1"/>
    <property type="molecule type" value="Genomic_DNA"/>
</dbReference>
<evidence type="ECO:0000313" key="1">
    <source>
        <dbReference type="EMBL" id="PTQ77902.1"/>
    </source>
</evidence>
<proteinExistence type="predicted"/>
<dbReference type="Gene3D" id="3.40.50.150">
    <property type="entry name" value="Vaccinia Virus protein VP39"/>
    <property type="match status" value="1"/>
</dbReference>
<dbReference type="Pfam" id="PF13489">
    <property type="entry name" value="Methyltransf_23"/>
    <property type="match status" value="1"/>
</dbReference>
<reference evidence="1 2" key="1">
    <citation type="submission" date="2018-04" db="EMBL/GenBank/DDBJ databases">
        <title>Active sludge and wastewater microbial communities from Klosterneuburg, Austria.</title>
        <authorList>
            <person name="Wagner M."/>
        </authorList>
    </citation>
    <scope>NUCLEOTIDE SEQUENCE [LARGE SCALE GENOMIC DNA]</scope>
    <source>
        <strain evidence="1 2">Nm49</strain>
    </source>
</reference>
<dbReference type="GO" id="GO:0008168">
    <property type="term" value="F:methyltransferase activity"/>
    <property type="evidence" value="ECO:0007669"/>
    <property type="project" value="UniProtKB-KW"/>
</dbReference>
<comment type="caution">
    <text evidence="1">The sequence shown here is derived from an EMBL/GenBank/DDBJ whole genome shotgun (WGS) entry which is preliminary data.</text>
</comment>
<accession>A0A2T5I238</accession>
<dbReference type="CDD" id="cd02440">
    <property type="entry name" value="AdoMet_MTases"/>
    <property type="match status" value="1"/>
</dbReference>
<organism evidence="1 2">
    <name type="scientific">Nitrosomonas oligotropha</name>
    <dbReference type="NCBI Taxonomy" id="42354"/>
    <lineage>
        <taxon>Bacteria</taxon>
        <taxon>Pseudomonadati</taxon>
        <taxon>Pseudomonadota</taxon>
        <taxon>Betaproteobacteria</taxon>
        <taxon>Nitrosomonadales</taxon>
        <taxon>Nitrosomonadaceae</taxon>
        <taxon>Nitrosomonas</taxon>
    </lineage>
</organism>
<dbReference type="InterPro" id="IPR029063">
    <property type="entry name" value="SAM-dependent_MTases_sf"/>
</dbReference>
<protein>
    <submittedName>
        <fullName evidence="1">Methyltransferase family protein</fullName>
    </submittedName>
</protein>
<dbReference type="GO" id="GO:0032259">
    <property type="term" value="P:methylation"/>
    <property type="evidence" value="ECO:0007669"/>
    <property type="project" value="UniProtKB-KW"/>
</dbReference>
<sequence>MTIPAERIGTEANSACYACGKQGEVLYRGLTDRLFGAPGGWTLRKCTDAECGLIWLDPRPAVDEIGKAYRNYYTHGHTNHARQSRWARIVRAILHTMSIYLLGLRRERRRYKRVYLEKTPPGRLLEVGCGNGKRLARMRALGWDVMGQEIDPVAAEHVRNEKGIPVHLGPLETIQSGEYDVVLLSHVIEHVHDPVAMLMTCRRLLKHNGLLVVLTPNAASYGHSKFGAAWRGLEPPRHLHLFTSHTLNQLALKAGFSDPRCWTTPIGAYGIGQSSPPLAEAAIGQQSITIRDVIRGFRFQVVASLVFLFNKNSGEECVLMASKKTTPL</sequence>
<dbReference type="AlphaFoldDB" id="A0A2T5I238"/>
<dbReference type="PANTHER" id="PTHR43861">
    <property type="entry name" value="TRANS-ACONITATE 2-METHYLTRANSFERASE-RELATED"/>
    <property type="match status" value="1"/>
</dbReference>
<name>A0A2T5I238_9PROT</name>
<evidence type="ECO:0000313" key="2">
    <source>
        <dbReference type="Proteomes" id="UP000244128"/>
    </source>
</evidence>
<dbReference type="Proteomes" id="UP000244128">
    <property type="component" value="Unassembled WGS sequence"/>
</dbReference>
<keyword evidence="1" id="KW-0489">Methyltransferase</keyword>
<keyword evidence="1" id="KW-0808">Transferase</keyword>
<gene>
    <name evidence="1" type="ORF">C8R26_10573</name>
</gene>